<dbReference type="PANTHER" id="PTHR43245">
    <property type="entry name" value="BIFUNCTIONAL POLYMYXIN RESISTANCE PROTEIN ARNA"/>
    <property type="match status" value="1"/>
</dbReference>
<dbReference type="Proteomes" id="UP000180235">
    <property type="component" value="Chromosome"/>
</dbReference>
<dbReference type="InterPro" id="IPR050177">
    <property type="entry name" value="Lipid_A_modif_metabolic_enz"/>
</dbReference>
<dbReference type="SUPFAM" id="SSF51735">
    <property type="entry name" value="NAD(P)-binding Rossmann-fold domains"/>
    <property type="match status" value="1"/>
</dbReference>
<name>A0A1J0A9W9_9CYAN</name>
<dbReference type="STRING" id="1188229.GlitD10_0398"/>
<sequence length="335" mass="38055">MTKKRIFITGGSGCVGHYLADMLINQTEHELFFLVRHPDKLKFNFQSRPGVHLVTGDLQNISPYIELLSTMNCVVLLATQWGGAGTFAVNVTGNTGIMQALNPEICEQVIYFSTASILDQNLQLLPPAKDLGTEYIRSKFICYEELAQLPIYDRLTVMFPTLIFGGEKDKPPTHISTGLDQLPRYLQWARWVRADGCFHFIHAQDIAQILMYYLAHPAGEFRQFVLGNEVIWLNQAVQELCAYFGMNLPRWQFNLTPRRVALLMQIARWLGAQLIPWDDFCAEYRYFRYDPVLHPARLGLTPRCQTLGELLPVLGISPTTSNSGFNQGHSQSSHD</sequence>
<organism evidence="2 3">
    <name type="scientific">Gloeomargarita lithophora Alchichica-D10</name>
    <dbReference type="NCBI Taxonomy" id="1188229"/>
    <lineage>
        <taxon>Bacteria</taxon>
        <taxon>Bacillati</taxon>
        <taxon>Cyanobacteriota</taxon>
        <taxon>Cyanophyceae</taxon>
        <taxon>Gloeomargaritales</taxon>
        <taxon>Gloeomargaritaceae</taxon>
        <taxon>Gloeomargarita</taxon>
    </lineage>
</organism>
<protein>
    <submittedName>
        <fullName evidence="2">Nucleoside-diphosphate-sugar epimerase</fullName>
    </submittedName>
</protein>
<dbReference type="Pfam" id="PF01370">
    <property type="entry name" value="Epimerase"/>
    <property type="match status" value="1"/>
</dbReference>
<dbReference type="PANTHER" id="PTHR43245:SF13">
    <property type="entry name" value="UDP-D-APIOSE_UDP-D-XYLOSE SYNTHASE 2"/>
    <property type="match status" value="1"/>
</dbReference>
<dbReference type="InterPro" id="IPR036291">
    <property type="entry name" value="NAD(P)-bd_dom_sf"/>
</dbReference>
<gene>
    <name evidence="2" type="ORF">GlitD10_0398</name>
</gene>
<dbReference type="OrthoDB" id="504638at2"/>
<keyword evidence="3" id="KW-1185">Reference proteome</keyword>
<evidence type="ECO:0000259" key="1">
    <source>
        <dbReference type="Pfam" id="PF01370"/>
    </source>
</evidence>
<evidence type="ECO:0000313" key="2">
    <source>
        <dbReference type="EMBL" id="APB32709.1"/>
    </source>
</evidence>
<reference evidence="2 3" key="1">
    <citation type="submission" date="2016-10" db="EMBL/GenBank/DDBJ databases">
        <title>Description of Gloeomargarita lithophora gen. nov., sp. nov., a thylakoid-bearing basal-branching cyanobacterium with intracellular carbonates, and proposal for Gloeomargaritales ord. nov.</title>
        <authorList>
            <person name="Moreira D."/>
            <person name="Tavera R."/>
            <person name="Benzerara K."/>
            <person name="Skouri-Panet F."/>
            <person name="Couradeau E."/>
            <person name="Gerard E."/>
            <person name="Loussert C."/>
            <person name="Novelo E."/>
            <person name="Zivanovic Y."/>
            <person name="Lopez-Garcia P."/>
        </authorList>
    </citation>
    <scope>NUCLEOTIDE SEQUENCE [LARGE SCALE GENOMIC DNA]</scope>
    <source>
        <strain evidence="2 3">D10</strain>
    </source>
</reference>
<evidence type="ECO:0000313" key="3">
    <source>
        <dbReference type="Proteomes" id="UP000180235"/>
    </source>
</evidence>
<dbReference type="KEGG" id="glt:GlitD10_0398"/>
<dbReference type="RefSeq" id="WP_071453400.1">
    <property type="nucleotide sequence ID" value="NZ_CP017675.1"/>
</dbReference>
<dbReference type="InterPro" id="IPR001509">
    <property type="entry name" value="Epimerase_deHydtase"/>
</dbReference>
<proteinExistence type="predicted"/>
<dbReference type="AlphaFoldDB" id="A0A1J0A9W9"/>
<dbReference type="EMBL" id="CP017675">
    <property type="protein sequence ID" value="APB32709.1"/>
    <property type="molecule type" value="Genomic_DNA"/>
</dbReference>
<dbReference type="Gene3D" id="3.40.50.720">
    <property type="entry name" value="NAD(P)-binding Rossmann-like Domain"/>
    <property type="match status" value="1"/>
</dbReference>
<feature type="domain" description="NAD-dependent epimerase/dehydratase" evidence="1">
    <location>
        <begin position="6"/>
        <end position="226"/>
    </location>
</feature>
<accession>A0A1J0A9W9</accession>